<dbReference type="EMBL" id="MU251360">
    <property type="protein sequence ID" value="KAG9239286.1"/>
    <property type="molecule type" value="Genomic_DNA"/>
</dbReference>
<evidence type="ECO:0000313" key="1">
    <source>
        <dbReference type="EMBL" id="KAG9239286.1"/>
    </source>
</evidence>
<protein>
    <submittedName>
        <fullName evidence="1">Uncharacterized protein</fullName>
    </submittedName>
</protein>
<dbReference type="OrthoDB" id="3363286at2759"/>
<sequence>MDPAFIAAQKKHSQPKALGSTSRLRRNPYAQALATPIRICQITRMPLPSFFLQGFKVAAESENEQPYFVPQGTLLKTLHSKRFISQKGLHLGMFGSNTYILARSSMLSGMHGTVLSRLIPTRIGQSKHAQSYRKALYRSDMDRHVLYMVRRSVYYWLLNLHGIGKGYISPYDDFEKAKRYGLKSGLFLWTKDHDRNSDVSPPEFATILTEPKQSRPRKIPVHNLEFLLGETMMSKLREATKDTHKDTFARPILGIKNRNMTVGLELRLWWLQCYLAKHNKILK</sequence>
<reference evidence="1" key="1">
    <citation type="journal article" date="2021" name="IMA Fungus">
        <title>Genomic characterization of three marine fungi, including Emericellopsis atlantica sp. nov. with signatures of a generalist lifestyle and marine biomass degradation.</title>
        <authorList>
            <person name="Hagestad O.C."/>
            <person name="Hou L."/>
            <person name="Andersen J.H."/>
            <person name="Hansen E.H."/>
            <person name="Altermark B."/>
            <person name="Li C."/>
            <person name="Kuhnert E."/>
            <person name="Cox R.J."/>
            <person name="Crous P.W."/>
            <person name="Spatafora J.W."/>
            <person name="Lail K."/>
            <person name="Amirebrahimi M."/>
            <person name="Lipzen A."/>
            <person name="Pangilinan J."/>
            <person name="Andreopoulos W."/>
            <person name="Hayes R.D."/>
            <person name="Ng V."/>
            <person name="Grigoriev I.V."/>
            <person name="Jackson S.A."/>
            <person name="Sutton T.D.S."/>
            <person name="Dobson A.D.W."/>
            <person name="Rama T."/>
        </authorList>
    </citation>
    <scope>NUCLEOTIDE SEQUENCE</scope>
    <source>
        <strain evidence="1">TRa018bII</strain>
    </source>
</reference>
<organism evidence="1 2">
    <name type="scientific">Amylocarpus encephaloides</name>
    <dbReference type="NCBI Taxonomy" id="45428"/>
    <lineage>
        <taxon>Eukaryota</taxon>
        <taxon>Fungi</taxon>
        <taxon>Dikarya</taxon>
        <taxon>Ascomycota</taxon>
        <taxon>Pezizomycotina</taxon>
        <taxon>Leotiomycetes</taxon>
        <taxon>Helotiales</taxon>
        <taxon>Helotiales incertae sedis</taxon>
        <taxon>Amylocarpus</taxon>
    </lineage>
</organism>
<comment type="caution">
    <text evidence="1">The sequence shown here is derived from an EMBL/GenBank/DDBJ whole genome shotgun (WGS) entry which is preliminary data.</text>
</comment>
<accession>A0A9P7YT57</accession>
<keyword evidence="2" id="KW-1185">Reference proteome</keyword>
<dbReference type="Proteomes" id="UP000824998">
    <property type="component" value="Unassembled WGS sequence"/>
</dbReference>
<dbReference type="AlphaFoldDB" id="A0A9P7YT57"/>
<evidence type="ECO:0000313" key="2">
    <source>
        <dbReference type="Proteomes" id="UP000824998"/>
    </source>
</evidence>
<name>A0A9P7YT57_9HELO</name>
<gene>
    <name evidence="1" type="ORF">BJ875DRAFT_366029</name>
</gene>
<proteinExistence type="predicted"/>